<proteinExistence type="inferred from homology"/>
<evidence type="ECO:0000313" key="6">
    <source>
        <dbReference type="EMBL" id="CAI0404335.1"/>
    </source>
</evidence>
<comment type="similarity">
    <text evidence="1 5">Belongs to the heat shock protein 70 family.</text>
</comment>
<dbReference type="NCBIfam" id="NF001413">
    <property type="entry name" value="PRK00290.1"/>
    <property type="match status" value="1"/>
</dbReference>
<evidence type="ECO:0000256" key="3">
    <source>
        <dbReference type="ARBA" id="ARBA00022824"/>
    </source>
</evidence>
<keyword evidence="7" id="KW-1185">Reference proteome</keyword>
<dbReference type="FunFam" id="3.30.30.30:FF:000001">
    <property type="entry name" value="heat shock 70 kDa protein-like"/>
    <property type="match status" value="1"/>
</dbReference>
<dbReference type="CDD" id="cd10241">
    <property type="entry name" value="ASKHA_NBD_HSP70_BiP"/>
    <property type="match status" value="1"/>
</dbReference>
<dbReference type="SUPFAM" id="SSF100934">
    <property type="entry name" value="Heat shock protein 70kD (HSP70), C-terminal subdomain"/>
    <property type="match status" value="1"/>
</dbReference>
<name>A0AAV0J4L5_9ROSI</name>
<dbReference type="InterPro" id="IPR043129">
    <property type="entry name" value="ATPase_NBD"/>
</dbReference>
<gene>
    <name evidence="6" type="ORF">LITE_LOCUS12416</name>
</gene>
<keyword evidence="3" id="KW-0256">Endoplasmic reticulum</keyword>
<dbReference type="InterPro" id="IPR029047">
    <property type="entry name" value="HSP70_peptide-bd_sf"/>
</dbReference>
<dbReference type="Gene3D" id="2.60.34.10">
    <property type="entry name" value="Substrate Binding Domain Of DNAk, Chain A, domain 1"/>
    <property type="match status" value="1"/>
</dbReference>
<dbReference type="FunFam" id="3.30.420.40:FF:000026">
    <property type="entry name" value="Heat shock protein 70"/>
    <property type="match status" value="1"/>
</dbReference>
<organism evidence="6 7">
    <name type="scientific">Linum tenue</name>
    <dbReference type="NCBI Taxonomy" id="586396"/>
    <lineage>
        <taxon>Eukaryota</taxon>
        <taxon>Viridiplantae</taxon>
        <taxon>Streptophyta</taxon>
        <taxon>Embryophyta</taxon>
        <taxon>Tracheophyta</taxon>
        <taxon>Spermatophyta</taxon>
        <taxon>Magnoliopsida</taxon>
        <taxon>eudicotyledons</taxon>
        <taxon>Gunneridae</taxon>
        <taxon>Pentapetalae</taxon>
        <taxon>rosids</taxon>
        <taxon>fabids</taxon>
        <taxon>Malpighiales</taxon>
        <taxon>Linaceae</taxon>
        <taxon>Linum</taxon>
    </lineage>
</organism>
<dbReference type="PRINTS" id="PR00301">
    <property type="entry name" value="HEATSHOCK70"/>
</dbReference>
<keyword evidence="4 5" id="KW-0067">ATP-binding</keyword>
<dbReference type="FunFam" id="3.90.640.10:FF:000002">
    <property type="entry name" value="Heat shock 70 kDa"/>
    <property type="match status" value="1"/>
</dbReference>
<dbReference type="GO" id="GO:0005524">
    <property type="term" value="F:ATP binding"/>
    <property type="evidence" value="ECO:0007669"/>
    <property type="project" value="UniProtKB-KW"/>
</dbReference>
<evidence type="ECO:0000256" key="2">
    <source>
        <dbReference type="ARBA" id="ARBA00022741"/>
    </source>
</evidence>
<dbReference type="InterPro" id="IPR013126">
    <property type="entry name" value="Hsp_70_fam"/>
</dbReference>
<dbReference type="PANTHER" id="PTHR19375">
    <property type="entry name" value="HEAT SHOCK PROTEIN 70KDA"/>
    <property type="match status" value="1"/>
</dbReference>
<dbReference type="SUPFAM" id="SSF100920">
    <property type="entry name" value="Heat shock protein 70kD (HSP70), peptide-binding domain"/>
    <property type="match status" value="1"/>
</dbReference>
<dbReference type="Gene3D" id="3.30.420.40">
    <property type="match status" value="2"/>
</dbReference>
<evidence type="ECO:0000313" key="7">
    <source>
        <dbReference type="Proteomes" id="UP001154282"/>
    </source>
</evidence>
<dbReference type="FunFam" id="2.60.34.10:FF:000012">
    <property type="entry name" value="Heat shock 70 kDa protein"/>
    <property type="match status" value="1"/>
</dbReference>
<dbReference type="AlphaFoldDB" id="A0AAV0J4L5"/>
<dbReference type="PROSITE" id="PS00297">
    <property type="entry name" value="HSP70_1"/>
    <property type="match status" value="1"/>
</dbReference>
<dbReference type="Proteomes" id="UP001154282">
    <property type="component" value="Unassembled WGS sequence"/>
</dbReference>
<dbReference type="PROSITE" id="PS01036">
    <property type="entry name" value="HSP70_3"/>
    <property type="match status" value="1"/>
</dbReference>
<dbReference type="InterPro" id="IPR042050">
    <property type="entry name" value="BIP_NBD"/>
</dbReference>
<dbReference type="SUPFAM" id="SSF53067">
    <property type="entry name" value="Actin-like ATPase domain"/>
    <property type="match status" value="2"/>
</dbReference>
<sequence length="597" mass="65243">MAETKIKGEVIGIDLGTTFSCVAVARNGMIEIIANDQGNRITPSCVAFTSAAAGYERLIGDSAKNQATLNSRRTIFDIKRLIGKNFGDAEVQSDLNYLPYPVVDRDGKPCVEMELNGESKAFSPEEISAMVLGNMKETAESYLGRPVTNAVVTVPAYFNDSQRQATKDAGTIAGLNVVRIINEPTAGALAYGVNQGMKGKKKILVYDLGGGTFDVSVLEINGDEFKVLATGGDTHLGGGDFDHRVMEYFLKMIKRKYMRDVNGDSKALGKLRKECERAKRVLSSQTQVRVEIDSLLQGMDFSEPLTRARFEELNLDLFRRTMDVVKSTLEDAKVSKGDIEEVVLVGGSTRIPRVREMLKEAFDGKEPTKGINPDEAVAYGAAVQGAMLSDQTGLGVTLYDITPLSLGIQTNGADMSIVIPRNTAIPTKISRGGYSTPKDQLTVLLIEVFQGERALTKDCLPLGSFCLEGIPPAPRGAVPIEVTFEVDANGILSATAKEKATQNSNSITITSYKGNLSVSEVERMVREARDMAEHDKKEKARIDARNRLERYIYDLNKLVVDDETALREASEWLDDNENACLDDYEARIRNLASLSTS</sequence>
<keyword evidence="2 5" id="KW-0547">Nucleotide-binding</keyword>
<protein>
    <submittedName>
        <fullName evidence="6">Uncharacterized protein</fullName>
    </submittedName>
</protein>
<dbReference type="Gene3D" id="3.90.640.10">
    <property type="entry name" value="Actin, Chain A, domain 4"/>
    <property type="match status" value="1"/>
</dbReference>
<dbReference type="GO" id="GO:0140662">
    <property type="term" value="F:ATP-dependent protein folding chaperone"/>
    <property type="evidence" value="ECO:0007669"/>
    <property type="project" value="InterPro"/>
</dbReference>
<evidence type="ECO:0000256" key="1">
    <source>
        <dbReference type="ARBA" id="ARBA00007381"/>
    </source>
</evidence>
<comment type="caution">
    <text evidence="6">The sequence shown here is derived from an EMBL/GenBank/DDBJ whole genome shotgun (WGS) entry which is preliminary data.</text>
</comment>
<dbReference type="InterPro" id="IPR029048">
    <property type="entry name" value="HSP70_C_sf"/>
</dbReference>
<accession>A0AAV0J4L5</accession>
<dbReference type="EMBL" id="CAMGYJ010000004">
    <property type="protein sequence ID" value="CAI0404335.1"/>
    <property type="molecule type" value="Genomic_DNA"/>
</dbReference>
<dbReference type="Pfam" id="PF00012">
    <property type="entry name" value="HSP70"/>
    <property type="match status" value="1"/>
</dbReference>
<dbReference type="PROSITE" id="PS00329">
    <property type="entry name" value="HSP70_2"/>
    <property type="match status" value="1"/>
</dbReference>
<evidence type="ECO:0000256" key="4">
    <source>
        <dbReference type="ARBA" id="ARBA00022840"/>
    </source>
</evidence>
<dbReference type="InterPro" id="IPR018181">
    <property type="entry name" value="Heat_shock_70_CS"/>
</dbReference>
<reference evidence="6" key="1">
    <citation type="submission" date="2022-08" db="EMBL/GenBank/DDBJ databases">
        <authorList>
            <person name="Gutierrez-Valencia J."/>
        </authorList>
    </citation>
    <scope>NUCLEOTIDE SEQUENCE</scope>
</reference>
<evidence type="ECO:0000256" key="5">
    <source>
        <dbReference type="RuleBase" id="RU003322"/>
    </source>
</evidence>